<gene>
    <name evidence="1" type="ORF">ACFPPC_26140</name>
</gene>
<dbReference type="Proteomes" id="UP001596104">
    <property type="component" value="Unassembled WGS sequence"/>
</dbReference>
<sequence length="111" mass="12061">MPKPNVPVPFASTACGDATIDRLLRPSCFYRKPRDVLDDRSLTPGEKRAILSSWASDACAVTSCPQLRHPDFAAEPVSFDDVMDALVALDRGDGPDRDVVRRSRGSETVSA</sequence>
<keyword evidence="2" id="KW-1185">Reference proteome</keyword>
<dbReference type="PROSITE" id="PS51257">
    <property type="entry name" value="PROKAR_LIPOPROTEIN"/>
    <property type="match status" value="1"/>
</dbReference>
<organism evidence="1 2">
    <name type="scientific">Bosea vestrisii</name>
    <dbReference type="NCBI Taxonomy" id="151416"/>
    <lineage>
        <taxon>Bacteria</taxon>
        <taxon>Pseudomonadati</taxon>
        <taxon>Pseudomonadota</taxon>
        <taxon>Alphaproteobacteria</taxon>
        <taxon>Hyphomicrobiales</taxon>
        <taxon>Boseaceae</taxon>
        <taxon>Bosea</taxon>
    </lineage>
</organism>
<comment type="caution">
    <text evidence="1">The sequence shown here is derived from an EMBL/GenBank/DDBJ whole genome shotgun (WGS) entry which is preliminary data.</text>
</comment>
<proteinExistence type="predicted"/>
<accession>A0ABW0HFT4</accession>
<name>A0ABW0HFT4_9HYPH</name>
<dbReference type="RefSeq" id="WP_377012432.1">
    <property type="nucleotide sequence ID" value="NZ_JBHSLV010000066.1"/>
</dbReference>
<evidence type="ECO:0000313" key="1">
    <source>
        <dbReference type="EMBL" id="MFC5396126.1"/>
    </source>
</evidence>
<dbReference type="EMBL" id="JBHSLV010000066">
    <property type="protein sequence ID" value="MFC5396126.1"/>
    <property type="molecule type" value="Genomic_DNA"/>
</dbReference>
<evidence type="ECO:0000313" key="2">
    <source>
        <dbReference type="Proteomes" id="UP001596104"/>
    </source>
</evidence>
<reference evidence="2" key="1">
    <citation type="journal article" date="2019" name="Int. J. Syst. Evol. Microbiol.">
        <title>The Global Catalogue of Microorganisms (GCM) 10K type strain sequencing project: providing services to taxonomists for standard genome sequencing and annotation.</title>
        <authorList>
            <consortium name="The Broad Institute Genomics Platform"/>
            <consortium name="The Broad Institute Genome Sequencing Center for Infectious Disease"/>
            <person name="Wu L."/>
            <person name="Ma J."/>
        </authorList>
    </citation>
    <scope>NUCLEOTIDE SEQUENCE [LARGE SCALE GENOMIC DNA]</scope>
    <source>
        <strain evidence="2">CGMCC 1.16326</strain>
    </source>
</reference>
<protein>
    <submittedName>
        <fullName evidence="1">Uncharacterized protein</fullName>
    </submittedName>
</protein>